<evidence type="ECO:0000313" key="1">
    <source>
        <dbReference type="EMBL" id="JAP09407.1"/>
    </source>
</evidence>
<accession>A0A0V0GMB9</accession>
<dbReference type="AlphaFoldDB" id="A0A0V0GMB9"/>
<name>A0A0V0GMB9_SOLCH</name>
<reference evidence="1" key="1">
    <citation type="submission" date="2015-12" db="EMBL/GenBank/DDBJ databases">
        <title>Gene expression during late stages of embryo sac development: a critical building block for successful pollen-pistil interactions.</title>
        <authorList>
            <person name="Liu Y."/>
            <person name="Joly V."/>
            <person name="Sabar M."/>
            <person name="Matton D.P."/>
        </authorList>
    </citation>
    <scope>NUCLEOTIDE SEQUENCE</scope>
</reference>
<organism evidence="1">
    <name type="scientific">Solanum chacoense</name>
    <name type="common">Chaco potato</name>
    <dbReference type="NCBI Taxonomy" id="4108"/>
    <lineage>
        <taxon>Eukaryota</taxon>
        <taxon>Viridiplantae</taxon>
        <taxon>Streptophyta</taxon>
        <taxon>Embryophyta</taxon>
        <taxon>Tracheophyta</taxon>
        <taxon>Spermatophyta</taxon>
        <taxon>Magnoliopsida</taxon>
        <taxon>eudicotyledons</taxon>
        <taxon>Gunneridae</taxon>
        <taxon>Pentapetalae</taxon>
        <taxon>asterids</taxon>
        <taxon>lamiids</taxon>
        <taxon>Solanales</taxon>
        <taxon>Solanaceae</taxon>
        <taxon>Solanoideae</taxon>
        <taxon>Solaneae</taxon>
        <taxon>Solanum</taxon>
    </lineage>
</organism>
<proteinExistence type="predicted"/>
<protein>
    <submittedName>
        <fullName evidence="1">Putative ovule protein</fullName>
    </submittedName>
</protein>
<sequence length="66" mass="7577">MFTRKKHKERRIKFCMEDQSLQGEKTMVGSSTMEALAWEGEGIQGDDPYQIMNFSDRASTSGRTDQ</sequence>
<dbReference type="EMBL" id="GEDG01035070">
    <property type="protein sequence ID" value="JAP09407.1"/>
    <property type="molecule type" value="Transcribed_RNA"/>
</dbReference>